<comment type="caution">
    <text evidence="1">The sequence shown here is derived from an EMBL/GenBank/DDBJ whole genome shotgun (WGS) entry which is preliminary data.</text>
</comment>
<accession>A0A9P8Y5J7</accession>
<reference evidence="1" key="1">
    <citation type="journal article" date="2021" name="Nat. Commun.">
        <title>Genetic determinants of endophytism in the Arabidopsis root mycobiome.</title>
        <authorList>
            <person name="Mesny F."/>
            <person name="Miyauchi S."/>
            <person name="Thiergart T."/>
            <person name="Pickel B."/>
            <person name="Atanasova L."/>
            <person name="Karlsson M."/>
            <person name="Huettel B."/>
            <person name="Barry K.W."/>
            <person name="Haridas S."/>
            <person name="Chen C."/>
            <person name="Bauer D."/>
            <person name="Andreopoulos W."/>
            <person name="Pangilinan J."/>
            <person name="LaButti K."/>
            <person name="Riley R."/>
            <person name="Lipzen A."/>
            <person name="Clum A."/>
            <person name="Drula E."/>
            <person name="Henrissat B."/>
            <person name="Kohler A."/>
            <person name="Grigoriev I.V."/>
            <person name="Martin F.M."/>
            <person name="Hacquard S."/>
        </authorList>
    </citation>
    <scope>NUCLEOTIDE SEQUENCE</scope>
    <source>
        <strain evidence="1">MPI-CAGE-CH-0230</strain>
    </source>
</reference>
<dbReference type="GeneID" id="70191418"/>
<dbReference type="EMBL" id="JAGTJQ010000005">
    <property type="protein sequence ID" value="KAH7030580.1"/>
    <property type="molecule type" value="Genomic_DNA"/>
</dbReference>
<dbReference type="RefSeq" id="XP_046012260.1">
    <property type="nucleotide sequence ID" value="XM_046161872.1"/>
</dbReference>
<dbReference type="OrthoDB" id="2851338at2759"/>
<name>A0A9P8Y5J7_9PEZI</name>
<organism evidence="1 2">
    <name type="scientific">Microdochium trichocladiopsis</name>
    <dbReference type="NCBI Taxonomy" id="1682393"/>
    <lineage>
        <taxon>Eukaryota</taxon>
        <taxon>Fungi</taxon>
        <taxon>Dikarya</taxon>
        <taxon>Ascomycota</taxon>
        <taxon>Pezizomycotina</taxon>
        <taxon>Sordariomycetes</taxon>
        <taxon>Xylariomycetidae</taxon>
        <taxon>Xylariales</taxon>
        <taxon>Microdochiaceae</taxon>
        <taxon>Microdochium</taxon>
    </lineage>
</organism>
<sequence>MPTPGVVMRMLTAPPANENTGTAPSPATISAGVEAVYHLSATDNLQPAASTMYFLSDIEPILNDSSLFDEDVSNTSLGSETSGRGLAWLVLSYITGRDDGYGRFAPSQVPPTSFFPHGHNKDTNGSNEPQLPPVGTVVVANGSSPRADKEDDYHAWYEEEHAGRLAKVPGWQLNRRYRLEKKYEQGNCVETAKFYGINFYDESNGLGGEVWKESTLTPWTSRIRQQAEKPNIRRTWQIVARCNI</sequence>
<proteinExistence type="predicted"/>
<gene>
    <name evidence="1" type="ORF">B0I36DRAFT_408587</name>
</gene>
<protein>
    <submittedName>
        <fullName evidence="1">Uncharacterized protein</fullName>
    </submittedName>
</protein>
<keyword evidence="2" id="KW-1185">Reference proteome</keyword>
<evidence type="ECO:0000313" key="2">
    <source>
        <dbReference type="Proteomes" id="UP000756346"/>
    </source>
</evidence>
<dbReference type="Proteomes" id="UP000756346">
    <property type="component" value="Unassembled WGS sequence"/>
</dbReference>
<dbReference type="AlphaFoldDB" id="A0A9P8Y5J7"/>
<evidence type="ECO:0000313" key="1">
    <source>
        <dbReference type="EMBL" id="KAH7030580.1"/>
    </source>
</evidence>